<keyword evidence="2" id="KW-1185">Reference proteome</keyword>
<dbReference type="STRING" id="1196353.SAMN05444921_12099"/>
<dbReference type="Proteomes" id="UP000199063">
    <property type="component" value="Unassembled WGS sequence"/>
</dbReference>
<dbReference type="RefSeq" id="WP_208868039.1">
    <property type="nucleotide sequence ID" value="NZ_FNHI01000020.1"/>
</dbReference>
<evidence type="ECO:0000313" key="2">
    <source>
        <dbReference type="Proteomes" id="UP000199063"/>
    </source>
</evidence>
<gene>
    <name evidence="1" type="ORF">SAMN05444921_12099</name>
</gene>
<reference evidence="2" key="1">
    <citation type="submission" date="2016-10" db="EMBL/GenBank/DDBJ databases">
        <authorList>
            <person name="Varghese N."/>
            <person name="Submissions S."/>
        </authorList>
    </citation>
    <scope>NUCLEOTIDE SEQUENCE [LARGE SCALE GENOMIC DNA]</scope>
    <source>
        <strain evidence="2">CGMCC 4.7042</strain>
    </source>
</reference>
<organism evidence="1 2">
    <name type="scientific">Streptomyces wuyuanensis</name>
    <dbReference type="NCBI Taxonomy" id="1196353"/>
    <lineage>
        <taxon>Bacteria</taxon>
        <taxon>Bacillati</taxon>
        <taxon>Actinomycetota</taxon>
        <taxon>Actinomycetes</taxon>
        <taxon>Kitasatosporales</taxon>
        <taxon>Streptomycetaceae</taxon>
        <taxon>Streptomyces</taxon>
    </lineage>
</organism>
<dbReference type="GeneID" id="40832543"/>
<accession>A0A1G9Z2F6</accession>
<evidence type="ECO:0000313" key="1">
    <source>
        <dbReference type="EMBL" id="SDN15347.1"/>
    </source>
</evidence>
<proteinExistence type="predicted"/>
<dbReference type="EMBL" id="FNHI01000020">
    <property type="protein sequence ID" value="SDN15347.1"/>
    <property type="molecule type" value="Genomic_DNA"/>
</dbReference>
<sequence length="82" mass="9015">MRRAIRAMPDERPEIDGVADLLTMRPGVDSVPVAARVDLVPGLDSEGIALVSERIKEAVGDRWREADQVFLDITEALPHPGR</sequence>
<protein>
    <submittedName>
        <fullName evidence="1">Uncharacterized protein</fullName>
    </submittedName>
</protein>
<name>A0A1G9Z2F6_9ACTN</name>
<dbReference type="AlphaFoldDB" id="A0A1G9Z2F6"/>